<name>A0A7H0HIN5_9BURK</name>
<keyword evidence="3" id="KW-1185">Reference proteome</keyword>
<dbReference type="RefSeq" id="WP_187737382.1">
    <property type="nucleotide sequence ID" value="NZ_CP060790.1"/>
</dbReference>
<dbReference type="SUPFAM" id="SSF55120">
    <property type="entry name" value="Pseudouridine synthase"/>
    <property type="match status" value="1"/>
</dbReference>
<dbReference type="KEGG" id="amon:H9L24_05960"/>
<dbReference type="GO" id="GO:0140098">
    <property type="term" value="F:catalytic activity, acting on RNA"/>
    <property type="evidence" value="ECO:0007669"/>
    <property type="project" value="UniProtKB-ARBA"/>
</dbReference>
<dbReference type="Gene3D" id="3.30.2350.10">
    <property type="entry name" value="Pseudouridine synthase"/>
    <property type="match status" value="1"/>
</dbReference>
<dbReference type="Pfam" id="PF00849">
    <property type="entry name" value="PseudoU_synth_2"/>
    <property type="match status" value="1"/>
</dbReference>
<dbReference type="InterPro" id="IPR050188">
    <property type="entry name" value="RluA_PseudoU_synthase"/>
</dbReference>
<proteinExistence type="predicted"/>
<dbReference type="PANTHER" id="PTHR21600">
    <property type="entry name" value="MITOCHONDRIAL RNA PSEUDOURIDINE SYNTHASE"/>
    <property type="match status" value="1"/>
</dbReference>
<protein>
    <submittedName>
        <fullName evidence="2">RluA family pseudouridine synthase</fullName>
    </submittedName>
</protein>
<dbReference type="EMBL" id="CP060790">
    <property type="protein sequence ID" value="QNP60401.1"/>
    <property type="molecule type" value="Genomic_DNA"/>
</dbReference>
<dbReference type="GO" id="GO:0003723">
    <property type="term" value="F:RNA binding"/>
    <property type="evidence" value="ECO:0007669"/>
    <property type="project" value="InterPro"/>
</dbReference>
<dbReference type="GO" id="GO:0009982">
    <property type="term" value="F:pseudouridine synthase activity"/>
    <property type="evidence" value="ECO:0007669"/>
    <property type="project" value="InterPro"/>
</dbReference>
<feature type="domain" description="Pseudouridine synthase RsuA/RluA-like" evidence="1">
    <location>
        <begin position="20"/>
        <end position="174"/>
    </location>
</feature>
<evidence type="ECO:0000259" key="1">
    <source>
        <dbReference type="Pfam" id="PF00849"/>
    </source>
</evidence>
<dbReference type="InterPro" id="IPR020103">
    <property type="entry name" value="PsdUridine_synth_cat_dom_sf"/>
</dbReference>
<accession>A0A7H0HIN5</accession>
<evidence type="ECO:0000313" key="2">
    <source>
        <dbReference type="EMBL" id="QNP60401.1"/>
    </source>
</evidence>
<sequence>MDRAEPSGAPGVDCLHADDDLLVLVKPPGLLCVPGRGPDKQDALSTRAEGLWPGALIVHRLDQATSGLVLMARHIEAQRRLGDAFAQRRVDKRYHAVVRGLLPEPAGTDGWGLIDLPIGADWPNRPRQKVDREHGKPSQTRWRPLRHDAARDTTLLELQPLTGRTHQLRLHLASIGHPILGDMLYADPSTQARSPRLLLHASALDFAHPGHGGVCQFRSPPDFD</sequence>
<dbReference type="Proteomes" id="UP000516057">
    <property type="component" value="Chromosome"/>
</dbReference>
<gene>
    <name evidence="2" type="ORF">H9L24_05960</name>
</gene>
<reference evidence="2 3" key="1">
    <citation type="submission" date="2020-08" db="EMBL/GenBank/DDBJ databases">
        <title>Genome sequence of Acidovorax monticola KACC 19171T.</title>
        <authorList>
            <person name="Hyun D.-W."/>
            <person name="Bae J.-W."/>
        </authorList>
    </citation>
    <scope>NUCLEOTIDE SEQUENCE [LARGE SCALE GENOMIC DNA]</scope>
    <source>
        <strain evidence="2 3">KACC 19171</strain>
    </source>
</reference>
<dbReference type="CDD" id="cd02869">
    <property type="entry name" value="PseudoU_synth_RluA_like"/>
    <property type="match status" value="1"/>
</dbReference>
<dbReference type="PROSITE" id="PS01129">
    <property type="entry name" value="PSI_RLU"/>
    <property type="match status" value="1"/>
</dbReference>
<dbReference type="GO" id="GO:0000455">
    <property type="term" value="P:enzyme-directed rRNA pseudouridine synthesis"/>
    <property type="evidence" value="ECO:0007669"/>
    <property type="project" value="TreeGrafter"/>
</dbReference>
<dbReference type="InterPro" id="IPR006224">
    <property type="entry name" value="PsdUridine_synth_RluA-like_CS"/>
</dbReference>
<dbReference type="AlphaFoldDB" id="A0A7H0HIN5"/>
<evidence type="ECO:0000313" key="3">
    <source>
        <dbReference type="Proteomes" id="UP000516057"/>
    </source>
</evidence>
<organism evidence="2 3">
    <name type="scientific">Paenacidovorax monticola</name>
    <dbReference type="NCBI Taxonomy" id="1926868"/>
    <lineage>
        <taxon>Bacteria</taxon>
        <taxon>Pseudomonadati</taxon>
        <taxon>Pseudomonadota</taxon>
        <taxon>Betaproteobacteria</taxon>
        <taxon>Burkholderiales</taxon>
        <taxon>Comamonadaceae</taxon>
        <taxon>Paenacidovorax</taxon>
    </lineage>
</organism>
<dbReference type="InterPro" id="IPR006145">
    <property type="entry name" value="PsdUridine_synth_RsuA/RluA"/>
</dbReference>
<dbReference type="PANTHER" id="PTHR21600:SF89">
    <property type="entry name" value="RIBOSOMAL LARGE SUBUNIT PSEUDOURIDINE SYNTHASE A"/>
    <property type="match status" value="1"/>
</dbReference>